<evidence type="ECO:0000313" key="2">
    <source>
        <dbReference type="EMBL" id="GGZ14087.1"/>
    </source>
</evidence>
<sequence>MSWHNASSSPRFTARRLLAACAAGAALLLPLAAQAAIVVAASGPSAKSYPPGTKLPDEATITLQAADSVTVLDKNGTRVLKGAGTYKVGSTSGVNRGATFAALTTQRSATRVRTGAVRGEGPDGKPLRPNLWYVDVTAPGTICLTSLANVRAWRPAKDGAATYRLVSASGLASGTIAFSDQSMIAPWDAPGAPLRDGSSYAIRGTGNAEAVTVTFALLPARGPDGTPFDMEDLGAALLERGCTGQLAVMTQTLALPSG</sequence>
<reference evidence="2" key="1">
    <citation type="journal article" date="2014" name="Int. J. Syst. Evol. Microbiol.">
        <title>Complete genome sequence of Corynebacterium casei LMG S-19264T (=DSM 44701T), isolated from a smear-ripened cheese.</title>
        <authorList>
            <consortium name="US DOE Joint Genome Institute (JGI-PGF)"/>
            <person name="Walter F."/>
            <person name="Albersmeier A."/>
            <person name="Kalinowski J."/>
            <person name="Ruckert C."/>
        </authorList>
    </citation>
    <scope>NUCLEOTIDE SEQUENCE</scope>
    <source>
        <strain evidence="2">KCTC 32255</strain>
    </source>
</reference>
<evidence type="ECO:0000313" key="3">
    <source>
        <dbReference type="Proteomes" id="UP000648075"/>
    </source>
</evidence>
<evidence type="ECO:0008006" key="4">
    <source>
        <dbReference type="Google" id="ProtNLM"/>
    </source>
</evidence>
<dbReference type="EMBL" id="BMZA01000017">
    <property type="protein sequence ID" value="GGZ14087.1"/>
    <property type="molecule type" value="Genomic_DNA"/>
</dbReference>
<dbReference type="AlphaFoldDB" id="A0A918PLC2"/>
<accession>A0A918PLC2</accession>
<organism evidence="2 3">
    <name type="scientific">Novosphingobium colocasiae</name>
    <dbReference type="NCBI Taxonomy" id="1256513"/>
    <lineage>
        <taxon>Bacteria</taxon>
        <taxon>Pseudomonadati</taxon>
        <taxon>Pseudomonadota</taxon>
        <taxon>Alphaproteobacteria</taxon>
        <taxon>Sphingomonadales</taxon>
        <taxon>Sphingomonadaceae</taxon>
        <taxon>Novosphingobium</taxon>
    </lineage>
</organism>
<comment type="caution">
    <text evidence="2">The sequence shown here is derived from an EMBL/GenBank/DDBJ whole genome shotgun (WGS) entry which is preliminary data.</text>
</comment>
<dbReference type="RefSeq" id="WP_189622244.1">
    <property type="nucleotide sequence ID" value="NZ_BMZA01000017.1"/>
</dbReference>
<feature type="chain" id="PRO_5037127943" description="Secreted protein" evidence="1">
    <location>
        <begin position="36"/>
        <end position="258"/>
    </location>
</feature>
<gene>
    <name evidence="2" type="ORF">GCM10011614_31410</name>
</gene>
<keyword evidence="3" id="KW-1185">Reference proteome</keyword>
<feature type="signal peptide" evidence="1">
    <location>
        <begin position="1"/>
        <end position="35"/>
    </location>
</feature>
<proteinExistence type="predicted"/>
<dbReference type="Proteomes" id="UP000648075">
    <property type="component" value="Unassembled WGS sequence"/>
</dbReference>
<evidence type="ECO:0000256" key="1">
    <source>
        <dbReference type="SAM" id="SignalP"/>
    </source>
</evidence>
<keyword evidence="1" id="KW-0732">Signal</keyword>
<protein>
    <recommendedName>
        <fullName evidence="4">Secreted protein</fullName>
    </recommendedName>
</protein>
<reference evidence="2" key="2">
    <citation type="submission" date="2020-09" db="EMBL/GenBank/DDBJ databases">
        <authorList>
            <person name="Sun Q."/>
            <person name="Kim S."/>
        </authorList>
    </citation>
    <scope>NUCLEOTIDE SEQUENCE</scope>
    <source>
        <strain evidence="2">KCTC 32255</strain>
    </source>
</reference>
<name>A0A918PLC2_9SPHN</name>